<name>A0A7V2AWF3_UNCEI</name>
<dbReference type="InterPro" id="IPR000182">
    <property type="entry name" value="GNAT_dom"/>
</dbReference>
<accession>A0A7V2AWF3</accession>
<organism evidence="2">
    <name type="scientific">Eiseniibacteriota bacterium</name>
    <dbReference type="NCBI Taxonomy" id="2212470"/>
    <lineage>
        <taxon>Bacteria</taxon>
        <taxon>Candidatus Eiseniibacteriota</taxon>
    </lineage>
</organism>
<comment type="caution">
    <text evidence="2">The sequence shown here is derived from an EMBL/GenBank/DDBJ whole genome shotgun (WGS) entry which is preliminary data.</text>
</comment>
<proteinExistence type="predicted"/>
<dbReference type="Pfam" id="PF00583">
    <property type="entry name" value="Acetyltransf_1"/>
    <property type="match status" value="1"/>
</dbReference>
<reference evidence="2" key="1">
    <citation type="journal article" date="2020" name="mSystems">
        <title>Genome- and Community-Level Interaction Insights into Carbon Utilization and Element Cycling Functions of Hydrothermarchaeota in Hydrothermal Sediment.</title>
        <authorList>
            <person name="Zhou Z."/>
            <person name="Liu Y."/>
            <person name="Xu W."/>
            <person name="Pan J."/>
            <person name="Luo Z.H."/>
            <person name="Li M."/>
        </authorList>
    </citation>
    <scope>NUCLEOTIDE SEQUENCE [LARGE SCALE GENOMIC DNA]</scope>
    <source>
        <strain evidence="2">SpSt-1233</strain>
    </source>
</reference>
<dbReference type="PROSITE" id="PS51186">
    <property type="entry name" value="GNAT"/>
    <property type="match status" value="1"/>
</dbReference>
<dbReference type="PANTHER" id="PTHR43305:SF1">
    <property type="entry name" value="FAMILY N-ACETYLTRANSFERASE, PUTATIVE (AFU_ORTHOLOGUE AFUA_2G01380)-RELATED"/>
    <property type="match status" value="1"/>
</dbReference>
<dbReference type="AlphaFoldDB" id="A0A7V2AWF3"/>
<sequence>MHGAPHTIVRVESGEALESVRELFIEYARSLDFDLRFQDFDSELDSLPGDYAPPSGALLAAFEGAKASGCVALRRIDESTCEMKRLYVRPEHRGRGVGRSLAERIIRIARAIGYRSMKLDTVSGMAEANALYRSLGFVDTIPYRFNPLDGCLFL</sequence>
<feature type="non-terminal residue" evidence="2">
    <location>
        <position position="154"/>
    </location>
</feature>
<dbReference type="Gene3D" id="3.40.630.30">
    <property type="match status" value="1"/>
</dbReference>
<dbReference type="Proteomes" id="UP000886069">
    <property type="component" value="Unassembled WGS sequence"/>
</dbReference>
<protein>
    <submittedName>
        <fullName evidence="2">GNAT family N-acetyltransferase</fullName>
    </submittedName>
</protein>
<feature type="domain" description="N-acetyltransferase" evidence="1">
    <location>
        <begin position="7"/>
        <end position="154"/>
    </location>
</feature>
<dbReference type="InterPro" id="IPR052777">
    <property type="entry name" value="Acetyltransferase_Enz"/>
</dbReference>
<evidence type="ECO:0000259" key="1">
    <source>
        <dbReference type="PROSITE" id="PS51186"/>
    </source>
</evidence>
<dbReference type="CDD" id="cd04301">
    <property type="entry name" value="NAT_SF"/>
    <property type="match status" value="1"/>
</dbReference>
<dbReference type="EMBL" id="DSEC01000616">
    <property type="protein sequence ID" value="HER44498.1"/>
    <property type="molecule type" value="Genomic_DNA"/>
</dbReference>
<gene>
    <name evidence="2" type="ORF">ENO08_08570</name>
</gene>
<dbReference type="PANTHER" id="PTHR43305">
    <property type="entry name" value="FAMILY N-ACETYLTRANSFERASE, PUTATIVE (AFU_ORTHOLOGUE AFUA_2G01380)-RELATED"/>
    <property type="match status" value="1"/>
</dbReference>
<dbReference type="GO" id="GO:0016747">
    <property type="term" value="F:acyltransferase activity, transferring groups other than amino-acyl groups"/>
    <property type="evidence" value="ECO:0007669"/>
    <property type="project" value="InterPro"/>
</dbReference>
<dbReference type="InterPro" id="IPR016181">
    <property type="entry name" value="Acyl_CoA_acyltransferase"/>
</dbReference>
<dbReference type="SUPFAM" id="SSF55729">
    <property type="entry name" value="Acyl-CoA N-acyltransferases (Nat)"/>
    <property type="match status" value="1"/>
</dbReference>
<evidence type="ECO:0000313" key="2">
    <source>
        <dbReference type="EMBL" id="HER44498.1"/>
    </source>
</evidence>